<name>A0A6J1LFS8_DROHY</name>
<evidence type="ECO:0000259" key="4">
    <source>
        <dbReference type="Pfam" id="PF00501"/>
    </source>
</evidence>
<dbReference type="OrthoDB" id="10253869at2759"/>
<evidence type="ECO:0000313" key="6">
    <source>
        <dbReference type="Proteomes" id="UP000504633"/>
    </source>
</evidence>
<reference evidence="7" key="1">
    <citation type="submission" date="2025-08" db="UniProtKB">
        <authorList>
            <consortium name="RefSeq"/>
        </authorList>
    </citation>
    <scope>IDENTIFICATION</scope>
    <source>
        <strain evidence="7">15085-1641.00</strain>
        <tissue evidence="7">Whole body</tissue>
    </source>
</reference>
<dbReference type="KEGG" id="dhe:111594331"/>
<dbReference type="RefSeq" id="XP_023163344.2">
    <property type="nucleotide sequence ID" value="XM_023307576.2"/>
</dbReference>
<keyword evidence="7" id="KW-0436">Ligase</keyword>
<dbReference type="Pfam" id="PF00501">
    <property type="entry name" value="AMP-binding"/>
    <property type="match status" value="1"/>
</dbReference>
<evidence type="ECO:0000313" key="7">
    <source>
        <dbReference type="RefSeq" id="XP_023163344.2"/>
    </source>
</evidence>
<protein>
    <submittedName>
        <fullName evidence="7">4-coumarate--CoA ligase 1</fullName>
    </submittedName>
</protein>
<sequence length="534" mass="59487">MTAKALFPTFYDAETKIWSGVKRRPYYDPDCSVGEVFYSALRNYPNQVIQINDVDGTKVTSGQIRQWGIRLALYLTREKLTQDDVVGIIGRSSKFIDPLVLGCFLHATPFHAVNATRDAKTVSNLFAVTKPKIIFCDSDDYERIKEITKEYSPKIVTLTGRVPDVSYIEDLLVPSPQEAFFQPASLKTNGDQTALILCSSGTSGLPKAVAISHFHVTKIAPFCNSTDTILTHATVDWATGFIAMAISLLYGVPRIIFEGAFSAEKFIDLIQKYKVTTLAMAPWQAYELFTHPLATEETLATIKMSFITGGWIALQVLQQAQSLMKKSIIAFSYGSTETGAVTVNIDHSLDNSVGRVFPGMRIRIADEDGNNLGYNEVGEVLIDIGSNWEGYLCNPEETATTMKDGWINIGDLGYFDNDNNLYIVDRKKDLLKYKSKHYWPNELEQIITELPDVLHACVVGVHDPKNGDSAGALVIKKAGSPLTEQQIIDHVAQRVVVDYKFLHSGVQFVDDLPQNQNGKILRSQARDQFESRMK</sequence>
<keyword evidence="3" id="KW-0576">Peroxisome</keyword>
<dbReference type="PROSITE" id="PS00455">
    <property type="entry name" value="AMP_BINDING"/>
    <property type="match status" value="1"/>
</dbReference>
<dbReference type="InterPro" id="IPR020845">
    <property type="entry name" value="AMP-binding_CS"/>
</dbReference>
<dbReference type="InterPro" id="IPR042099">
    <property type="entry name" value="ANL_N_sf"/>
</dbReference>
<feature type="domain" description="AMP-binding enzyme C-terminal" evidence="5">
    <location>
        <begin position="442"/>
        <end position="519"/>
    </location>
</feature>
<dbReference type="GeneID" id="111594331"/>
<proteinExistence type="inferred from homology"/>
<dbReference type="PANTHER" id="PTHR24096:SF353">
    <property type="entry name" value="GH16244P-RELATED"/>
    <property type="match status" value="1"/>
</dbReference>
<evidence type="ECO:0000259" key="5">
    <source>
        <dbReference type="Pfam" id="PF13193"/>
    </source>
</evidence>
<dbReference type="SUPFAM" id="SSF56801">
    <property type="entry name" value="Acetyl-CoA synthetase-like"/>
    <property type="match status" value="1"/>
</dbReference>
<dbReference type="InterPro" id="IPR045851">
    <property type="entry name" value="AMP-bd_C_sf"/>
</dbReference>
<organism evidence="6 7">
    <name type="scientific">Drosophila hydei</name>
    <name type="common">Fruit fly</name>
    <dbReference type="NCBI Taxonomy" id="7224"/>
    <lineage>
        <taxon>Eukaryota</taxon>
        <taxon>Metazoa</taxon>
        <taxon>Ecdysozoa</taxon>
        <taxon>Arthropoda</taxon>
        <taxon>Hexapoda</taxon>
        <taxon>Insecta</taxon>
        <taxon>Pterygota</taxon>
        <taxon>Neoptera</taxon>
        <taxon>Endopterygota</taxon>
        <taxon>Diptera</taxon>
        <taxon>Brachycera</taxon>
        <taxon>Muscomorpha</taxon>
        <taxon>Ephydroidea</taxon>
        <taxon>Drosophilidae</taxon>
        <taxon>Drosophila</taxon>
    </lineage>
</organism>
<dbReference type="PANTHER" id="PTHR24096">
    <property type="entry name" value="LONG-CHAIN-FATTY-ACID--COA LIGASE"/>
    <property type="match status" value="1"/>
</dbReference>
<dbReference type="Pfam" id="PF13193">
    <property type="entry name" value="AMP-binding_C"/>
    <property type="match status" value="1"/>
</dbReference>
<dbReference type="InterPro" id="IPR025110">
    <property type="entry name" value="AMP-bd_C"/>
</dbReference>
<dbReference type="OMA" id="PMTHIFG"/>
<dbReference type="GO" id="GO:0046949">
    <property type="term" value="P:fatty-acyl-CoA biosynthetic process"/>
    <property type="evidence" value="ECO:0007669"/>
    <property type="project" value="TreeGrafter"/>
</dbReference>
<dbReference type="Proteomes" id="UP000504633">
    <property type="component" value="Unplaced"/>
</dbReference>
<dbReference type="AlphaFoldDB" id="A0A6J1LFS8"/>
<evidence type="ECO:0000256" key="1">
    <source>
        <dbReference type="ARBA" id="ARBA00004275"/>
    </source>
</evidence>
<accession>A0A6J1LFS8</accession>
<comment type="similarity">
    <text evidence="2">Belongs to the ATP-dependent AMP-binding enzyme family.</text>
</comment>
<keyword evidence="6" id="KW-1185">Reference proteome</keyword>
<dbReference type="Gene3D" id="3.40.50.12780">
    <property type="entry name" value="N-terminal domain of ligase-like"/>
    <property type="match status" value="1"/>
</dbReference>
<dbReference type="InterPro" id="IPR000873">
    <property type="entry name" value="AMP-dep_synth/lig_dom"/>
</dbReference>
<dbReference type="GO" id="GO:0005777">
    <property type="term" value="C:peroxisome"/>
    <property type="evidence" value="ECO:0007669"/>
    <property type="project" value="UniProtKB-SubCell"/>
</dbReference>
<dbReference type="CDD" id="cd05911">
    <property type="entry name" value="Firefly_Luc_like"/>
    <property type="match status" value="1"/>
</dbReference>
<dbReference type="Gene3D" id="3.30.300.30">
    <property type="match status" value="1"/>
</dbReference>
<feature type="domain" description="AMP-dependent synthetase/ligase" evidence="4">
    <location>
        <begin position="40"/>
        <end position="392"/>
    </location>
</feature>
<gene>
    <name evidence="7" type="primary">LOC111594331</name>
</gene>
<dbReference type="FunFam" id="3.40.50.12780:FF:000025">
    <property type="entry name" value="luciferin 4-monooxygenase"/>
    <property type="match status" value="1"/>
</dbReference>
<evidence type="ECO:0000256" key="2">
    <source>
        <dbReference type="ARBA" id="ARBA00006432"/>
    </source>
</evidence>
<comment type="subcellular location">
    <subcellularLocation>
        <location evidence="1">Peroxisome</location>
    </subcellularLocation>
</comment>
<evidence type="ECO:0000256" key="3">
    <source>
        <dbReference type="ARBA" id="ARBA00023140"/>
    </source>
</evidence>
<dbReference type="FunFam" id="3.30.300.30:FF:000007">
    <property type="entry name" value="4-coumarate--CoA ligase 2"/>
    <property type="match status" value="1"/>
</dbReference>
<dbReference type="GO" id="GO:0004467">
    <property type="term" value="F:long-chain fatty acid-CoA ligase activity"/>
    <property type="evidence" value="ECO:0007669"/>
    <property type="project" value="TreeGrafter"/>
</dbReference>